<gene>
    <name evidence="2" type="ORF">RMAR1173_LOCUS17582</name>
</gene>
<feature type="region of interest" description="Disordered" evidence="1">
    <location>
        <begin position="128"/>
        <end position="250"/>
    </location>
</feature>
<evidence type="ECO:0000256" key="1">
    <source>
        <dbReference type="SAM" id="MobiDB-lite"/>
    </source>
</evidence>
<feature type="compositionally biased region" description="Polar residues" evidence="1">
    <location>
        <begin position="131"/>
        <end position="141"/>
    </location>
</feature>
<feature type="compositionally biased region" description="Basic and acidic residues" evidence="1">
    <location>
        <begin position="234"/>
        <end position="245"/>
    </location>
</feature>
<dbReference type="AlphaFoldDB" id="A0A7S2SQ21"/>
<protein>
    <submittedName>
        <fullName evidence="2">Uncharacterized protein</fullName>
    </submittedName>
</protein>
<reference evidence="2" key="1">
    <citation type="submission" date="2021-01" db="EMBL/GenBank/DDBJ databases">
        <authorList>
            <person name="Corre E."/>
            <person name="Pelletier E."/>
            <person name="Niang G."/>
            <person name="Scheremetjew M."/>
            <person name="Finn R."/>
            <person name="Kale V."/>
            <person name="Holt S."/>
            <person name="Cochrane G."/>
            <person name="Meng A."/>
            <person name="Brown T."/>
            <person name="Cohen L."/>
        </authorList>
    </citation>
    <scope>NUCLEOTIDE SEQUENCE</scope>
    <source>
        <strain evidence="2">CCMP1243</strain>
    </source>
</reference>
<feature type="compositionally biased region" description="Low complexity" evidence="1">
    <location>
        <begin position="202"/>
        <end position="219"/>
    </location>
</feature>
<evidence type="ECO:0000313" key="2">
    <source>
        <dbReference type="EMBL" id="CAD9706516.1"/>
    </source>
</evidence>
<sequence length="331" mass="35498">MQHVPLWLGQHLAGKGWSPAQLVPHLVGPDSRTWASEIRAAFESGSLDEDVRANVLLAVLAAPEVRATCRGEMLGVAGAARRDPEEWVRVLASLVLEAMGGAAADAAATATPEEQGDGARTRDLIRRLSQRRTPSGETPSSYAPHESVYRGSGEETPHPPTTARPDLLAVKNRSLRGAASADTRPKTNAPHPHRHATPPTPSSSAAAAAAAAATAASSALRAPGNTTSKPRRVQRYDETTPHSEPTHQPSERVLGLVGEHHNKLTPEGCRMIEAFLDNQPLAPGQDTTQRIKVHEAANHAANPPVKESLYVVLDFSKSSWQRTKKTKRLKE</sequence>
<organism evidence="2">
    <name type="scientific">Rhizochromulina marina</name>
    <dbReference type="NCBI Taxonomy" id="1034831"/>
    <lineage>
        <taxon>Eukaryota</taxon>
        <taxon>Sar</taxon>
        <taxon>Stramenopiles</taxon>
        <taxon>Ochrophyta</taxon>
        <taxon>Dictyochophyceae</taxon>
        <taxon>Rhizochromulinales</taxon>
        <taxon>Rhizochromulina</taxon>
    </lineage>
</organism>
<name>A0A7S2SQ21_9STRA</name>
<dbReference type="EMBL" id="HBHJ01026628">
    <property type="protein sequence ID" value="CAD9706516.1"/>
    <property type="molecule type" value="Transcribed_RNA"/>
</dbReference>
<accession>A0A7S2SQ21</accession>
<proteinExistence type="predicted"/>